<dbReference type="SUPFAM" id="SSF109854">
    <property type="entry name" value="DinB/YfiT-like putative metalloenzymes"/>
    <property type="match status" value="1"/>
</dbReference>
<organism evidence="2 3">
    <name type="scientific">Alicyclobacillus ferrooxydans</name>
    <dbReference type="NCBI Taxonomy" id="471514"/>
    <lineage>
        <taxon>Bacteria</taxon>
        <taxon>Bacillati</taxon>
        <taxon>Bacillota</taxon>
        <taxon>Bacilli</taxon>
        <taxon>Bacillales</taxon>
        <taxon>Alicyclobacillaceae</taxon>
        <taxon>Alicyclobacillus</taxon>
    </lineage>
</organism>
<dbReference type="Gene3D" id="1.20.120.450">
    <property type="entry name" value="dinb family like domain"/>
    <property type="match status" value="1"/>
</dbReference>
<evidence type="ECO:0000259" key="1">
    <source>
        <dbReference type="Pfam" id="PF12867"/>
    </source>
</evidence>
<accession>A0A0P9EIS0</accession>
<keyword evidence="3" id="KW-1185">Reference proteome</keyword>
<dbReference type="AlphaFoldDB" id="A0A0P9EIS0"/>
<protein>
    <submittedName>
        <fullName evidence="2">Damage-inducible protein DinB</fullName>
    </submittedName>
</protein>
<dbReference type="RefSeq" id="WP_054970055.1">
    <property type="nucleotide sequence ID" value="NZ_LJCO01000069.1"/>
</dbReference>
<gene>
    <name evidence="2" type="ORF">AN477_15385</name>
</gene>
<dbReference type="OrthoDB" id="119432at2"/>
<dbReference type="Proteomes" id="UP000050482">
    <property type="component" value="Unassembled WGS sequence"/>
</dbReference>
<dbReference type="InterPro" id="IPR024775">
    <property type="entry name" value="DinB-like"/>
</dbReference>
<dbReference type="InterPro" id="IPR034660">
    <property type="entry name" value="DinB/YfiT-like"/>
</dbReference>
<feature type="domain" description="DinB-like" evidence="1">
    <location>
        <begin position="17"/>
        <end position="138"/>
    </location>
</feature>
<comment type="caution">
    <text evidence="2">The sequence shown here is derived from an EMBL/GenBank/DDBJ whole genome shotgun (WGS) entry which is preliminary data.</text>
</comment>
<dbReference type="PATRIC" id="fig|471514.4.peg.4752"/>
<reference evidence="2 3" key="1">
    <citation type="submission" date="2015-09" db="EMBL/GenBank/DDBJ databases">
        <title>Draft genome sequence of Alicyclobacillus ferrooxydans DSM 22381.</title>
        <authorList>
            <person name="Hemp J."/>
        </authorList>
    </citation>
    <scope>NUCLEOTIDE SEQUENCE [LARGE SCALE GENOMIC DNA]</scope>
    <source>
        <strain evidence="2 3">TC-34</strain>
    </source>
</reference>
<dbReference type="EMBL" id="LJCO01000069">
    <property type="protein sequence ID" value="KPV42738.1"/>
    <property type="molecule type" value="Genomic_DNA"/>
</dbReference>
<proteinExistence type="predicted"/>
<sequence length="149" mass="16241">MVKEVADQLALLTMIHATIDKMVEGLSDEEWTKKSGEGYNSVAAVIDHVLLVEEKFLSVYTGTISDVNTQTPFQSAPADLADIRSRWEASLGKAESTLSGLTESDLDAPAIKLGVGELNKRQLLAYMIAHTAHHRGQIPIIKKLNQGVK</sequence>
<evidence type="ECO:0000313" key="2">
    <source>
        <dbReference type="EMBL" id="KPV42738.1"/>
    </source>
</evidence>
<name>A0A0P9EIS0_9BACL</name>
<dbReference type="Pfam" id="PF12867">
    <property type="entry name" value="DinB_2"/>
    <property type="match status" value="1"/>
</dbReference>
<dbReference type="STRING" id="471514.AN477_15385"/>
<evidence type="ECO:0000313" key="3">
    <source>
        <dbReference type="Proteomes" id="UP000050482"/>
    </source>
</evidence>